<gene>
    <name evidence="2" type="ORF">DME_LOCUS1562</name>
</gene>
<evidence type="ECO:0000313" key="5">
    <source>
        <dbReference type="WBParaSite" id="DME_0000701001-mRNA-1"/>
    </source>
</evidence>
<dbReference type="AlphaFoldDB" id="A0A0N4UHH7"/>
<reference evidence="2 4" key="2">
    <citation type="submission" date="2018-11" db="EMBL/GenBank/DDBJ databases">
        <authorList>
            <consortium name="Pathogen Informatics"/>
        </authorList>
    </citation>
    <scope>NUCLEOTIDE SEQUENCE [LARGE SCALE GENOMIC DNA]</scope>
</reference>
<dbReference type="Proteomes" id="UP000038040">
    <property type="component" value="Unplaced"/>
</dbReference>
<proteinExistence type="predicted"/>
<dbReference type="InterPro" id="IPR036397">
    <property type="entry name" value="RNaseH_sf"/>
</dbReference>
<dbReference type="GO" id="GO:0006259">
    <property type="term" value="P:DNA metabolic process"/>
    <property type="evidence" value="ECO:0007669"/>
    <property type="project" value="UniProtKB-ARBA"/>
</dbReference>
<dbReference type="Pfam" id="PF05380">
    <property type="entry name" value="Peptidase_A17"/>
    <property type="match status" value="1"/>
</dbReference>
<dbReference type="PANTHER" id="PTHR47331">
    <property type="entry name" value="PHD-TYPE DOMAIN-CONTAINING PROTEIN"/>
    <property type="match status" value="1"/>
</dbReference>
<evidence type="ECO:0000313" key="4">
    <source>
        <dbReference type="Proteomes" id="UP000274756"/>
    </source>
</evidence>
<evidence type="ECO:0000313" key="3">
    <source>
        <dbReference type="Proteomes" id="UP000038040"/>
    </source>
</evidence>
<dbReference type="Proteomes" id="UP000274756">
    <property type="component" value="Unassembled WGS sequence"/>
</dbReference>
<accession>A0A0N4UHH7</accession>
<sequence>MMQFKLFLQHLWKRNYTWDQSISEEDEKTWKCLIKEWSTNVKELPRCVIHPSEQMQFHVFTDTSSLAYSAAIYVRNYGIQGVKTSLIFAKSRIAPIKGITIPRLELLAIIVGVRAAHFVINQLNLEKVPVTLWSDSKCALHWIHNCSRLLPKFIQNRVEEIRKAKFLFRYIPSKYNPVDIATKGLSSAKLGNYETWWNGPSCKWSRLLRTTAWALKFINSITKGKLSWLHSLSDLQIMPNLPKTRIERTRTFENIGLDYLGPLSIKNETGIVKRWVALFTCFTTRAIHLKLPISKTYVNFEDYVIIRPIDFILPNASLVSQIPYDNDEEEYHLHRLSTKEKFVRYWSNTLKTLDTFWEIWKREYLTSLRERIQREHNSPKGAEVRRPYENEIVLVNEPEIPRGMWKLARIKEIKRGRNGEARNAIIEMPHGKLLSRPINVLYPLEINDNLDNQPPISEESIQEVG</sequence>
<name>A0A0N4UHH7_DRAME</name>
<protein>
    <submittedName>
        <fullName evidence="5">DUF5641 domain-containing protein</fullName>
    </submittedName>
</protein>
<dbReference type="Pfam" id="PF18701">
    <property type="entry name" value="DUF5641"/>
    <property type="match status" value="1"/>
</dbReference>
<dbReference type="InterPro" id="IPR040676">
    <property type="entry name" value="DUF5641"/>
</dbReference>
<dbReference type="EMBL" id="UYYG01000025">
    <property type="protein sequence ID" value="VDN51589.1"/>
    <property type="molecule type" value="Genomic_DNA"/>
</dbReference>
<dbReference type="InterPro" id="IPR008042">
    <property type="entry name" value="Retrotrans_Pao"/>
</dbReference>
<dbReference type="GO" id="GO:0003676">
    <property type="term" value="F:nucleic acid binding"/>
    <property type="evidence" value="ECO:0007669"/>
    <property type="project" value="InterPro"/>
</dbReference>
<reference evidence="5" key="1">
    <citation type="submission" date="2017-02" db="UniProtKB">
        <authorList>
            <consortium name="WormBaseParasite"/>
        </authorList>
    </citation>
    <scope>IDENTIFICATION</scope>
</reference>
<dbReference type="InterPro" id="IPR043502">
    <property type="entry name" value="DNA/RNA_pol_sf"/>
</dbReference>
<dbReference type="Gene3D" id="3.30.420.10">
    <property type="entry name" value="Ribonuclease H-like superfamily/Ribonuclease H"/>
    <property type="match status" value="2"/>
</dbReference>
<dbReference type="WBParaSite" id="DME_0000701001-mRNA-1">
    <property type="protein sequence ID" value="DME_0000701001-mRNA-1"/>
    <property type="gene ID" value="DME_0000701001"/>
</dbReference>
<feature type="domain" description="DUF5641" evidence="1">
    <location>
        <begin position="346"/>
        <end position="443"/>
    </location>
</feature>
<evidence type="ECO:0000313" key="2">
    <source>
        <dbReference type="EMBL" id="VDN51589.1"/>
    </source>
</evidence>
<evidence type="ECO:0000259" key="1">
    <source>
        <dbReference type="Pfam" id="PF18701"/>
    </source>
</evidence>
<dbReference type="STRING" id="318479.A0A0N4UHH7"/>
<dbReference type="SUPFAM" id="SSF56672">
    <property type="entry name" value="DNA/RNA polymerases"/>
    <property type="match status" value="1"/>
</dbReference>
<dbReference type="OrthoDB" id="5872779at2759"/>
<organism evidence="3 5">
    <name type="scientific">Dracunculus medinensis</name>
    <name type="common">Guinea worm</name>
    <dbReference type="NCBI Taxonomy" id="318479"/>
    <lineage>
        <taxon>Eukaryota</taxon>
        <taxon>Metazoa</taxon>
        <taxon>Ecdysozoa</taxon>
        <taxon>Nematoda</taxon>
        <taxon>Chromadorea</taxon>
        <taxon>Rhabditida</taxon>
        <taxon>Spirurina</taxon>
        <taxon>Dracunculoidea</taxon>
        <taxon>Dracunculidae</taxon>
        <taxon>Dracunculus</taxon>
    </lineage>
</organism>
<keyword evidence="4" id="KW-1185">Reference proteome</keyword>